<comment type="caution">
    <text evidence="2">The sequence shown here is derived from an EMBL/GenBank/DDBJ whole genome shotgun (WGS) entry which is preliminary data.</text>
</comment>
<dbReference type="PANTHER" id="PTHR43750:SF3">
    <property type="entry name" value="UDP-GLUCOSE 6-DEHYDROGENASE TUAD"/>
    <property type="match status" value="1"/>
</dbReference>
<feature type="domain" description="UDP-glucose/GDP-mannose dehydrogenase N-terminal" evidence="1">
    <location>
        <begin position="1"/>
        <end position="182"/>
    </location>
</feature>
<feature type="non-terminal residue" evidence="2">
    <location>
        <position position="188"/>
    </location>
</feature>
<dbReference type="InterPro" id="IPR017476">
    <property type="entry name" value="UDP-Glc/GDP-Man"/>
</dbReference>
<dbReference type="PIRSF" id="PIRSF000124">
    <property type="entry name" value="UDPglc_GDPman_dh"/>
    <property type="match status" value="1"/>
</dbReference>
<evidence type="ECO:0000313" key="2">
    <source>
        <dbReference type="EMBL" id="GAF73585.1"/>
    </source>
</evidence>
<dbReference type="InterPro" id="IPR036291">
    <property type="entry name" value="NAD(P)-bd_dom_sf"/>
</dbReference>
<accession>X0TBZ9</accession>
<dbReference type="PANTHER" id="PTHR43750">
    <property type="entry name" value="UDP-GLUCOSE 6-DEHYDROGENASE TUAD"/>
    <property type="match status" value="1"/>
</dbReference>
<protein>
    <recommendedName>
        <fullName evidence="1">UDP-glucose/GDP-mannose dehydrogenase N-terminal domain-containing protein</fullName>
    </recommendedName>
</protein>
<dbReference type="GO" id="GO:0051287">
    <property type="term" value="F:NAD binding"/>
    <property type="evidence" value="ECO:0007669"/>
    <property type="project" value="InterPro"/>
</dbReference>
<dbReference type="Pfam" id="PF03721">
    <property type="entry name" value="UDPG_MGDP_dh_N"/>
    <property type="match status" value="1"/>
</dbReference>
<proteinExistence type="predicted"/>
<reference evidence="2" key="1">
    <citation type="journal article" date="2014" name="Front. Microbiol.">
        <title>High frequency of phylogenetically diverse reductive dehalogenase-homologous genes in deep subseafloor sedimentary metagenomes.</title>
        <authorList>
            <person name="Kawai M."/>
            <person name="Futagami T."/>
            <person name="Toyoda A."/>
            <person name="Takaki Y."/>
            <person name="Nishi S."/>
            <person name="Hori S."/>
            <person name="Arai W."/>
            <person name="Tsubouchi T."/>
            <person name="Morono Y."/>
            <person name="Uchiyama I."/>
            <person name="Ito T."/>
            <person name="Fujiyama A."/>
            <person name="Inagaki F."/>
            <person name="Takami H."/>
        </authorList>
    </citation>
    <scope>NUCLEOTIDE SEQUENCE</scope>
    <source>
        <strain evidence="2">Expedition CK06-06</strain>
    </source>
</reference>
<dbReference type="EMBL" id="BARS01008074">
    <property type="protein sequence ID" value="GAF73585.1"/>
    <property type="molecule type" value="Genomic_DNA"/>
</dbReference>
<gene>
    <name evidence="2" type="ORF">S01H1_15472</name>
</gene>
<dbReference type="PIRSF" id="PIRSF500134">
    <property type="entry name" value="UDPglc_DH_bac"/>
    <property type="match status" value="1"/>
</dbReference>
<dbReference type="GO" id="GO:0000271">
    <property type="term" value="P:polysaccharide biosynthetic process"/>
    <property type="evidence" value="ECO:0007669"/>
    <property type="project" value="InterPro"/>
</dbReference>
<dbReference type="GO" id="GO:0003979">
    <property type="term" value="F:UDP-glucose 6-dehydrogenase activity"/>
    <property type="evidence" value="ECO:0007669"/>
    <property type="project" value="InterPro"/>
</dbReference>
<dbReference type="InterPro" id="IPR028357">
    <property type="entry name" value="UDPglc_DH_bac"/>
</dbReference>
<dbReference type="InterPro" id="IPR001732">
    <property type="entry name" value="UDP-Glc/GDP-Man_DH_N"/>
</dbReference>
<dbReference type="Gene3D" id="3.40.50.720">
    <property type="entry name" value="NAD(P)-binding Rossmann-like Domain"/>
    <property type="match status" value="1"/>
</dbReference>
<organism evidence="2">
    <name type="scientific">marine sediment metagenome</name>
    <dbReference type="NCBI Taxonomy" id="412755"/>
    <lineage>
        <taxon>unclassified sequences</taxon>
        <taxon>metagenomes</taxon>
        <taxon>ecological metagenomes</taxon>
    </lineage>
</organism>
<dbReference type="AlphaFoldDB" id="X0TBZ9"/>
<dbReference type="NCBIfam" id="TIGR03026">
    <property type="entry name" value="NDP-sugDHase"/>
    <property type="match status" value="1"/>
</dbReference>
<name>X0TBZ9_9ZZZZ</name>
<sequence>MQICVVGIGYVGLVTAACLAEAGNNVVCVDNDSEKIARLKDGVIPIYEAGLTEMVKRNEKLGRLHFTTDLKYGIDNSLIIFLAVGTPSAQDGSADISAILSVAADIAKNLSDYRIIATKSTVPVGTHKKVTETIKSKTKTPFDYVSNPEFLKEGAAIEDFMRPDRIIIGTTNPEVQKIMKQLYSPFMR</sequence>
<evidence type="ECO:0000259" key="1">
    <source>
        <dbReference type="Pfam" id="PF03721"/>
    </source>
</evidence>
<dbReference type="SUPFAM" id="SSF51735">
    <property type="entry name" value="NAD(P)-binding Rossmann-fold domains"/>
    <property type="match status" value="1"/>
</dbReference>